<dbReference type="InterPro" id="IPR037682">
    <property type="entry name" value="TonB_C"/>
</dbReference>
<dbReference type="Pfam" id="PF03544">
    <property type="entry name" value="TonB_C"/>
    <property type="match status" value="1"/>
</dbReference>
<gene>
    <name evidence="3" type="ORF">C5O00_03540</name>
</gene>
<evidence type="ECO:0000259" key="2">
    <source>
        <dbReference type="Pfam" id="PF03544"/>
    </source>
</evidence>
<dbReference type="GO" id="GO:0055085">
    <property type="term" value="P:transmembrane transport"/>
    <property type="evidence" value="ECO:0007669"/>
    <property type="project" value="InterPro"/>
</dbReference>
<accession>A0A2S0HUD3</accession>
<dbReference type="EMBL" id="CP027062">
    <property type="protein sequence ID" value="AVI50287.1"/>
    <property type="molecule type" value="Genomic_DNA"/>
</dbReference>
<keyword evidence="4" id="KW-1185">Reference proteome</keyword>
<dbReference type="RefSeq" id="WP_105215006.1">
    <property type="nucleotide sequence ID" value="NZ_CP027062.1"/>
</dbReference>
<feature type="domain" description="TonB C-terminal" evidence="2">
    <location>
        <begin position="168"/>
        <end position="238"/>
    </location>
</feature>
<keyword evidence="1" id="KW-0812">Transmembrane</keyword>
<dbReference type="AlphaFoldDB" id="A0A2S0HUD3"/>
<dbReference type="Proteomes" id="UP000238442">
    <property type="component" value="Chromosome"/>
</dbReference>
<dbReference type="OrthoDB" id="1522859at2"/>
<evidence type="ECO:0000313" key="4">
    <source>
        <dbReference type="Proteomes" id="UP000238442"/>
    </source>
</evidence>
<feature type="transmembrane region" description="Helical" evidence="1">
    <location>
        <begin position="16"/>
        <end position="34"/>
    </location>
</feature>
<dbReference type="Gene3D" id="3.30.1150.10">
    <property type="match status" value="1"/>
</dbReference>
<evidence type="ECO:0000313" key="3">
    <source>
        <dbReference type="EMBL" id="AVI50287.1"/>
    </source>
</evidence>
<keyword evidence="1" id="KW-0472">Membrane</keyword>
<protein>
    <submittedName>
        <fullName evidence="3">Energy transducer TonB</fullName>
    </submittedName>
</protein>
<sequence length="242" mass="27451">MEVKKNPKFDLGKRSMIFFQIGMIFMLFLTWQALEIKSYDTGETERDLVDVSDALEEIIPVTEPLNTPPPPPPAQTVTAVIIQVEDEADIEETIIESTETDENAEIVEIEEIDEVIIEEEIINVPFHVIENVPIYPGCENLSNNNDRKRCMSEKVQQFVQNKFNTELAGELGLEGRQRIHVQFRIDNKGKVVDVRARAPHPRLEQEAIKVVSSLPDMQPGKQSGKPVGVQYALPILFEVRTD</sequence>
<dbReference type="KEGG" id="aue:C5O00_03540"/>
<proteinExistence type="predicted"/>
<dbReference type="SUPFAM" id="SSF74653">
    <property type="entry name" value="TolA/TonB C-terminal domain"/>
    <property type="match status" value="1"/>
</dbReference>
<organism evidence="3 4">
    <name type="scientific">Pukyongia salina</name>
    <dbReference type="NCBI Taxonomy" id="2094025"/>
    <lineage>
        <taxon>Bacteria</taxon>
        <taxon>Pseudomonadati</taxon>
        <taxon>Bacteroidota</taxon>
        <taxon>Flavobacteriia</taxon>
        <taxon>Flavobacteriales</taxon>
        <taxon>Flavobacteriaceae</taxon>
        <taxon>Pukyongia</taxon>
    </lineage>
</organism>
<evidence type="ECO:0000256" key="1">
    <source>
        <dbReference type="SAM" id="Phobius"/>
    </source>
</evidence>
<name>A0A2S0HUD3_9FLAO</name>
<keyword evidence="1" id="KW-1133">Transmembrane helix</keyword>
<reference evidence="3 4" key="1">
    <citation type="submission" date="2018-02" db="EMBL/GenBank/DDBJ databases">
        <title>Genomic analysis of the strain RR4-38 isolated from a seawater recirculating aquaculture system.</title>
        <authorList>
            <person name="Kim Y.-S."/>
            <person name="Jang Y.H."/>
            <person name="Kim K.-H."/>
        </authorList>
    </citation>
    <scope>NUCLEOTIDE SEQUENCE [LARGE SCALE GENOMIC DNA]</scope>
    <source>
        <strain evidence="3 4">RR4-38</strain>
    </source>
</reference>